<feature type="compositionally biased region" description="Basic and acidic residues" evidence="1">
    <location>
        <begin position="122"/>
        <end position="134"/>
    </location>
</feature>
<organism evidence="5 6">
    <name type="scientific">Sorangium cellulosum (strain So ce56)</name>
    <name type="common">Polyangium cellulosum (strain So ce56)</name>
    <dbReference type="NCBI Taxonomy" id="448385"/>
    <lineage>
        <taxon>Bacteria</taxon>
        <taxon>Pseudomonadati</taxon>
        <taxon>Myxococcota</taxon>
        <taxon>Polyangia</taxon>
        <taxon>Polyangiales</taxon>
        <taxon>Polyangiaceae</taxon>
        <taxon>Sorangium</taxon>
    </lineage>
</organism>
<keyword evidence="2" id="KW-0812">Transmembrane</keyword>
<dbReference type="eggNOG" id="ENOG5030Y47">
    <property type="taxonomic scope" value="Bacteria"/>
</dbReference>
<gene>
    <name evidence="5" type="ordered locus">sce1390</name>
</gene>
<keyword evidence="6" id="KW-1185">Reference proteome</keyword>
<dbReference type="KEGG" id="scl:sce1390"/>
<feature type="region of interest" description="Disordered" evidence="1">
    <location>
        <begin position="647"/>
        <end position="674"/>
    </location>
</feature>
<protein>
    <recommendedName>
        <fullName evidence="4">DUF4350 domain-containing protein</fullName>
    </recommendedName>
</protein>
<sequence>MSRRARLFAALVALSAGAPLARDARAEDVEENVQENVHWSVRDVLEDDRYRFCHEDDYPLTPEEHAWCPIIAGSSDVCPELPAACKLPPVELSSSAASGRGGRGGRDASGKHRAGGAPTDRGPSEDERRRPGPEMRVDLSGMSFLASALFIGLLVVFFGGVIHALLKNLLRDRAPAEEAKEERAPARGPTPEETARREVETDVQRLLARARSHAARGDYARAIDDAYAALLRRLDGDGLIEIHPSRTNGDYVRSLRERPDLKGAMRSIVRDVEGVQFGVTPPSEPIFRAVMDRVVPLVSRGLALALVAFGLSAALSCVSCTPHAGGGDEGGGDRSPSGTQAVLEVLKEQGFKARRRGEALAAPDRALALVVLPGAAIDDATWKDLFAWVRDKGGTLFLAGLPRLPDEVELGLRVAQDAETSTALAADWSRGLRASLPPGKRLVEANGDEPEDLYMILRGESSSTAGVVRRLGQGKVVVVADDRLVSNVSLAAPDNAQLFLDLLRFAPYATEVEIVDEWTGVGAETPFEAVREANLWPVIAQLFLLLALLYLWKGSAFARLRDPPAAGRRAFADHARALGLAYRRARASRHAAGLYASWALDRLRERVHRSGRRGLIPLAEAIAARTGRPEAEVMRVLVEASGAREDAAPASSLRAPESARGARPSPRSRDGAAADLELVRELQGFLDATGQRTSDRKTT</sequence>
<feature type="signal peptide" evidence="3">
    <location>
        <begin position="1"/>
        <end position="21"/>
    </location>
</feature>
<evidence type="ECO:0000313" key="6">
    <source>
        <dbReference type="Proteomes" id="UP000002139"/>
    </source>
</evidence>
<evidence type="ECO:0000259" key="4">
    <source>
        <dbReference type="Pfam" id="PF14258"/>
    </source>
</evidence>
<name>A9F7L5_SORC5</name>
<evidence type="ECO:0000313" key="5">
    <source>
        <dbReference type="EMBL" id="CAN91548.1"/>
    </source>
</evidence>
<dbReference type="OrthoDB" id="5486151at2"/>
<keyword evidence="3" id="KW-0732">Signal</keyword>
<reference evidence="5 6" key="1">
    <citation type="journal article" date="2007" name="Nat. Biotechnol.">
        <title>Complete genome sequence of the myxobacterium Sorangium cellulosum.</title>
        <authorList>
            <person name="Schneiker S."/>
            <person name="Perlova O."/>
            <person name="Kaiser O."/>
            <person name="Gerth K."/>
            <person name="Alici A."/>
            <person name="Altmeyer M.O."/>
            <person name="Bartels D."/>
            <person name="Bekel T."/>
            <person name="Beyer S."/>
            <person name="Bode E."/>
            <person name="Bode H.B."/>
            <person name="Bolten C.J."/>
            <person name="Choudhuri J.V."/>
            <person name="Doss S."/>
            <person name="Elnakady Y.A."/>
            <person name="Frank B."/>
            <person name="Gaigalat L."/>
            <person name="Goesmann A."/>
            <person name="Groeger C."/>
            <person name="Gross F."/>
            <person name="Jelsbak L."/>
            <person name="Jelsbak L."/>
            <person name="Kalinowski J."/>
            <person name="Kegler C."/>
            <person name="Knauber T."/>
            <person name="Konietzny S."/>
            <person name="Kopp M."/>
            <person name="Krause L."/>
            <person name="Krug D."/>
            <person name="Linke B."/>
            <person name="Mahmud T."/>
            <person name="Martinez-Arias R."/>
            <person name="McHardy A.C."/>
            <person name="Merai M."/>
            <person name="Meyer F."/>
            <person name="Mormann S."/>
            <person name="Munoz-Dorado J."/>
            <person name="Perez J."/>
            <person name="Pradella S."/>
            <person name="Rachid S."/>
            <person name="Raddatz G."/>
            <person name="Rosenau F."/>
            <person name="Rueckert C."/>
            <person name="Sasse F."/>
            <person name="Scharfe M."/>
            <person name="Schuster S.C."/>
            <person name="Suen G."/>
            <person name="Treuner-Lange A."/>
            <person name="Velicer G.J."/>
            <person name="Vorholter F.-J."/>
            <person name="Weissman K.J."/>
            <person name="Welch R.D."/>
            <person name="Wenzel S.C."/>
            <person name="Whitworth D.E."/>
            <person name="Wilhelm S."/>
            <person name="Wittmann C."/>
            <person name="Bloecker H."/>
            <person name="Puehler A."/>
            <person name="Mueller R."/>
        </authorList>
    </citation>
    <scope>NUCLEOTIDE SEQUENCE [LARGE SCALE GENOMIC DNA]</scope>
    <source>
        <strain evidence="6">So ce56</strain>
    </source>
</reference>
<feature type="region of interest" description="Disordered" evidence="1">
    <location>
        <begin position="92"/>
        <end position="134"/>
    </location>
</feature>
<dbReference type="STRING" id="448385.sce1390"/>
<dbReference type="HOGENOM" id="CLU_394263_0_0_7"/>
<dbReference type="InterPro" id="IPR025646">
    <property type="entry name" value="DUF4350"/>
</dbReference>
<feature type="region of interest" description="Disordered" evidence="1">
    <location>
        <begin position="175"/>
        <end position="199"/>
    </location>
</feature>
<feature type="compositionally biased region" description="Low complexity" evidence="1">
    <location>
        <begin position="654"/>
        <end position="665"/>
    </location>
</feature>
<evidence type="ECO:0000256" key="1">
    <source>
        <dbReference type="SAM" id="MobiDB-lite"/>
    </source>
</evidence>
<dbReference type="Proteomes" id="UP000002139">
    <property type="component" value="Chromosome"/>
</dbReference>
<dbReference type="BioCyc" id="SCEL448385:SCE_RS07200-MONOMER"/>
<dbReference type="SUPFAM" id="SSF52317">
    <property type="entry name" value="Class I glutamine amidotransferase-like"/>
    <property type="match status" value="1"/>
</dbReference>
<dbReference type="RefSeq" id="WP_012234025.1">
    <property type="nucleotide sequence ID" value="NC_010162.1"/>
</dbReference>
<keyword evidence="2" id="KW-0472">Membrane</keyword>
<dbReference type="InterPro" id="IPR029062">
    <property type="entry name" value="Class_I_gatase-like"/>
</dbReference>
<evidence type="ECO:0000256" key="2">
    <source>
        <dbReference type="SAM" id="Phobius"/>
    </source>
</evidence>
<dbReference type="Pfam" id="PF14258">
    <property type="entry name" value="DUF4350"/>
    <property type="match status" value="1"/>
</dbReference>
<keyword evidence="2" id="KW-1133">Transmembrane helix</keyword>
<proteinExistence type="predicted"/>
<feature type="domain" description="DUF4350" evidence="4">
    <location>
        <begin position="333"/>
        <end position="503"/>
    </location>
</feature>
<feature type="transmembrane region" description="Helical" evidence="2">
    <location>
        <begin position="144"/>
        <end position="166"/>
    </location>
</feature>
<feature type="compositionally biased region" description="Basic and acidic residues" evidence="1">
    <location>
        <begin position="175"/>
        <end position="185"/>
    </location>
</feature>
<evidence type="ECO:0000256" key="3">
    <source>
        <dbReference type="SAM" id="SignalP"/>
    </source>
</evidence>
<dbReference type="AlphaFoldDB" id="A9F7L5"/>
<feature type="chain" id="PRO_5002735547" description="DUF4350 domain-containing protein" evidence="3">
    <location>
        <begin position="22"/>
        <end position="699"/>
    </location>
</feature>
<dbReference type="EMBL" id="AM746676">
    <property type="protein sequence ID" value="CAN91548.1"/>
    <property type="molecule type" value="Genomic_DNA"/>
</dbReference>
<accession>A9F7L5</accession>